<organism evidence="3 4">
    <name type="scientific">Magallana gigas</name>
    <name type="common">Pacific oyster</name>
    <name type="synonym">Crassostrea gigas</name>
    <dbReference type="NCBI Taxonomy" id="29159"/>
    <lineage>
        <taxon>Eukaryota</taxon>
        <taxon>Metazoa</taxon>
        <taxon>Spiralia</taxon>
        <taxon>Lophotrochozoa</taxon>
        <taxon>Mollusca</taxon>
        <taxon>Bivalvia</taxon>
        <taxon>Autobranchia</taxon>
        <taxon>Pteriomorphia</taxon>
        <taxon>Ostreida</taxon>
        <taxon>Ostreoidea</taxon>
        <taxon>Ostreidae</taxon>
        <taxon>Magallana</taxon>
    </lineage>
</organism>
<feature type="region of interest" description="Disordered" evidence="2">
    <location>
        <begin position="54"/>
        <end position="89"/>
    </location>
</feature>
<keyword evidence="1" id="KW-0540">Nuclease</keyword>
<dbReference type="Proteomes" id="UP000005408">
    <property type="component" value="Unassembled WGS sequence"/>
</dbReference>
<evidence type="ECO:0000256" key="2">
    <source>
        <dbReference type="SAM" id="MobiDB-lite"/>
    </source>
</evidence>
<feature type="compositionally biased region" description="Low complexity" evidence="2">
    <location>
        <begin position="22"/>
        <end position="31"/>
    </location>
</feature>
<sequence length="294" mass="33064">MLAQESACDKRLYRNKTESETDTTTSVSGSEPDCEAVSSAVPLDWFDVLAHSDSEPTSPFGSQSLFSDTDSDATQPPSESNYELEPMTLSPMCGDSTVKRRGLDKLHMSSRVCSQVIESVLSLVNIKANKLPSASTVQNMNIERLVLAQNQLSESLPNRENLTIYTDEITKYGTKFGGYHFSDSEGRMYVLGLRQLLTKSGRDTLAVFQDIFQDIDDRSEKTDLALKKILLKVTTTMIDRASTELIFYELLEKFRAEVLPELMTNWNELSDEDEEVAKRLFKDHLPGGCWEIKM</sequence>
<reference evidence="3" key="1">
    <citation type="submission" date="2022-08" db="UniProtKB">
        <authorList>
            <consortium name="EnsemblMetazoa"/>
        </authorList>
    </citation>
    <scope>IDENTIFICATION</scope>
    <source>
        <strain evidence="3">05x7-T-G4-1.051#20</strain>
    </source>
</reference>
<evidence type="ECO:0000313" key="4">
    <source>
        <dbReference type="Proteomes" id="UP000005408"/>
    </source>
</evidence>
<dbReference type="GO" id="GO:0000175">
    <property type="term" value="F:3'-5'-RNA exonuclease activity"/>
    <property type="evidence" value="ECO:0007669"/>
    <property type="project" value="InterPro"/>
</dbReference>
<dbReference type="PANTHER" id="PTHR11046">
    <property type="entry name" value="OLIGORIBONUCLEASE, MITOCHONDRIAL"/>
    <property type="match status" value="1"/>
</dbReference>
<evidence type="ECO:0000313" key="3">
    <source>
        <dbReference type="EnsemblMetazoa" id="G29070.1:cds"/>
    </source>
</evidence>
<name>A0A8W8LTS1_MAGGI</name>
<dbReference type="AlphaFoldDB" id="A0A8W8LTS1"/>
<keyword evidence="1" id="KW-0378">Hydrolase</keyword>
<accession>A0A8W8LTS1</accession>
<dbReference type="PANTHER" id="PTHR11046:SF25">
    <property type="match status" value="1"/>
</dbReference>
<feature type="compositionally biased region" description="Basic and acidic residues" evidence="2">
    <location>
        <begin position="7"/>
        <end position="19"/>
    </location>
</feature>
<feature type="region of interest" description="Disordered" evidence="2">
    <location>
        <begin position="1"/>
        <end position="35"/>
    </location>
</feature>
<protein>
    <submittedName>
        <fullName evidence="3">Uncharacterized protein</fullName>
    </submittedName>
</protein>
<feature type="compositionally biased region" description="Polar residues" evidence="2">
    <location>
        <begin position="55"/>
        <end position="81"/>
    </location>
</feature>
<dbReference type="InterPro" id="IPR022894">
    <property type="entry name" value="Oligoribonuclease"/>
</dbReference>
<proteinExistence type="predicted"/>
<evidence type="ECO:0000256" key="1">
    <source>
        <dbReference type="ARBA" id="ARBA00022722"/>
    </source>
</evidence>
<dbReference type="EnsemblMetazoa" id="G29070.1">
    <property type="protein sequence ID" value="G29070.1:cds"/>
    <property type="gene ID" value="G29070"/>
</dbReference>
<keyword evidence="4" id="KW-1185">Reference proteome</keyword>